<evidence type="ECO:0000313" key="1">
    <source>
        <dbReference type="EMBL" id="AKG07810.1"/>
    </source>
</evidence>
<gene>
    <name evidence="1" type="ORF">AAX06_06175</name>
</gene>
<dbReference type="Proteomes" id="UP000077465">
    <property type="component" value="Chromosome"/>
</dbReference>
<protein>
    <submittedName>
        <fullName evidence="1">Uncharacterized protein</fullName>
    </submittedName>
</protein>
<accession>A0AAC8PVK7</accession>
<name>A0AAC8PVK7_9GAMM</name>
<dbReference type="AlphaFoldDB" id="A0AAC8PVK7"/>
<reference evidence="1 2" key="1">
    <citation type="submission" date="2015-05" db="EMBL/GenBank/DDBJ databases">
        <authorList>
            <person name="Dickey A."/>
            <person name="Clawson M."/>
            <person name="Bono J."/>
            <person name="Loy J.D."/>
        </authorList>
    </citation>
    <scope>NUCLEOTIDE SEQUENCE [LARGE SCALE GENOMIC DNA]</scope>
    <source>
        <strain evidence="1 2">22581</strain>
    </source>
</reference>
<evidence type="ECO:0000313" key="2">
    <source>
        <dbReference type="Proteomes" id="UP000077465"/>
    </source>
</evidence>
<dbReference type="RefSeq" id="WP_046699270.1">
    <property type="nucleotide sequence ID" value="NZ_CP011376.1"/>
</dbReference>
<organism evidence="1 2">
    <name type="scientific">Moraxella bovoculi</name>
    <dbReference type="NCBI Taxonomy" id="386891"/>
    <lineage>
        <taxon>Bacteria</taxon>
        <taxon>Pseudomonadati</taxon>
        <taxon>Pseudomonadota</taxon>
        <taxon>Gammaproteobacteria</taxon>
        <taxon>Moraxellales</taxon>
        <taxon>Moraxellaceae</taxon>
        <taxon>Moraxella</taxon>
    </lineage>
</organism>
<proteinExistence type="predicted"/>
<sequence length="74" mass="8725">MTIIEKIEDTLRKSNGFVSIHELNKCTKNHRLIKEVSNRLGYFEVFKPRSKKLLGVADYRYSHAWGGMNEIFEH</sequence>
<dbReference type="EMBL" id="CP011376">
    <property type="protein sequence ID" value="AKG07810.1"/>
    <property type="molecule type" value="Genomic_DNA"/>
</dbReference>